<dbReference type="Pfam" id="PF18531">
    <property type="entry name" value="Polo_box_2"/>
    <property type="match status" value="1"/>
</dbReference>
<protein>
    <recommendedName>
        <fullName evidence="9">Protein kinase domain-containing protein</fullName>
    </recommendedName>
</protein>
<dbReference type="InterPro" id="IPR011009">
    <property type="entry name" value="Kinase-like_dom_sf"/>
</dbReference>
<keyword evidence="6" id="KW-0067">ATP-binding</keyword>
<accession>A0A2A2JC52</accession>
<feature type="domain" description="Protein kinase" evidence="9">
    <location>
        <begin position="1"/>
        <end position="167"/>
    </location>
</feature>
<dbReference type="GO" id="GO:0005814">
    <property type="term" value="C:centriole"/>
    <property type="evidence" value="ECO:0007669"/>
    <property type="project" value="UniProtKB-SubCell"/>
</dbReference>
<dbReference type="PRINTS" id="PR00109">
    <property type="entry name" value="TYRKINASE"/>
</dbReference>
<feature type="compositionally biased region" description="Polar residues" evidence="8">
    <location>
        <begin position="235"/>
        <end position="248"/>
    </location>
</feature>
<dbReference type="AlphaFoldDB" id="A0A2A2JC52"/>
<evidence type="ECO:0000259" key="9">
    <source>
        <dbReference type="PROSITE" id="PS50011"/>
    </source>
</evidence>
<evidence type="ECO:0000256" key="6">
    <source>
        <dbReference type="ARBA" id="ARBA00022840"/>
    </source>
</evidence>
<name>A0A2A2JC52_9BILA</name>
<dbReference type="Pfam" id="PF18544">
    <property type="entry name" value="Polo_box_3"/>
    <property type="match status" value="1"/>
</dbReference>
<dbReference type="InterPro" id="IPR040733">
    <property type="entry name" value="Zyg-1_PB1"/>
</dbReference>
<keyword evidence="7" id="KW-0206">Cytoskeleton</keyword>
<dbReference type="PROSITE" id="PS00109">
    <property type="entry name" value="PROTEIN_KINASE_TYR"/>
    <property type="match status" value="1"/>
</dbReference>
<feature type="compositionally biased region" description="Polar residues" evidence="8">
    <location>
        <begin position="169"/>
        <end position="188"/>
    </location>
</feature>
<dbReference type="SUPFAM" id="SSF56112">
    <property type="entry name" value="Protein kinase-like (PK-like)"/>
    <property type="match status" value="1"/>
</dbReference>
<keyword evidence="11" id="KW-1185">Reference proteome</keyword>
<dbReference type="Proteomes" id="UP000218231">
    <property type="component" value="Unassembled WGS sequence"/>
</dbReference>
<dbReference type="InterPro" id="IPR047108">
    <property type="entry name" value="Plk4-like_POLO_box_2_sf"/>
</dbReference>
<dbReference type="GO" id="GO:0005524">
    <property type="term" value="F:ATP binding"/>
    <property type="evidence" value="ECO:0007669"/>
    <property type="project" value="UniProtKB-KW"/>
</dbReference>
<evidence type="ECO:0000256" key="5">
    <source>
        <dbReference type="ARBA" id="ARBA00022777"/>
    </source>
</evidence>
<keyword evidence="3" id="KW-0808">Transferase</keyword>
<evidence type="ECO:0000256" key="4">
    <source>
        <dbReference type="ARBA" id="ARBA00022741"/>
    </source>
</evidence>
<comment type="subcellular location">
    <subcellularLocation>
        <location evidence="1">Cytoplasm</location>
        <location evidence="1">Cytoskeleton</location>
        <location evidence="1">Microtubule organizing center</location>
        <location evidence="1">Centrosome</location>
        <location evidence="1">Centriole</location>
    </subcellularLocation>
</comment>
<evidence type="ECO:0000313" key="10">
    <source>
        <dbReference type="EMBL" id="PAV59217.1"/>
    </source>
</evidence>
<keyword evidence="7" id="KW-0963">Cytoplasm</keyword>
<feature type="region of interest" description="Disordered" evidence="8">
    <location>
        <begin position="222"/>
        <end position="257"/>
    </location>
</feature>
<comment type="caution">
    <text evidence="10">The sequence shown here is derived from an EMBL/GenBank/DDBJ whole genome shotgun (WGS) entry which is preliminary data.</text>
</comment>
<keyword evidence="2" id="KW-0723">Serine/threonine-protein kinase</keyword>
<dbReference type="PROSITE" id="PS50011">
    <property type="entry name" value="PROTEIN_KINASE_DOM"/>
    <property type="match status" value="1"/>
</dbReference>
<feature type="region of interest" description="Disordered" evidence="8">
    <location>
        <begin position="169"/>
        <end position="205"/>
    </location>
</feature>
<dbReference type="STRING" id="2018661.A0A2A2JC52"/>
<dbReference type="InterPro" id="IPR001245">
    <property type="entry name" value="Ser-Thr/Tyr_kinase_cat_dom"/>
</dbReference>
<dbReference type="InterPro" id="IPR000719">
    <property type="entry name" value="Prot_kinase_dom"/>
</dbReference>
<reference evidence="10 11" key="1">
    <citation type="journal article" date="2017" name="Curr. Biol.">
        <title>Genome architecture and evolution of a unichromosomal asexual nematode.</title>
        <authorList>
            <person name="Fradin H."/>
            <person name="Zegar C."/>
            <person name="Gutwein M."/>
            <person name="Lucas J."/>
            <person name="Kovtun M."/>
            <person name="Corcoran D."/>
            <person name="Baugh L.R."/>
            <person name="Kiontke K."/>
            <person name="Gunsalus K."/>
            <person name="Fitch D.H."/>
            <person name="Piano F."/>
        </authorList>
    </citation>
    <scope>NUCLEOTIDE SEQUENCE [LARGE SCALE GENOMIC DNA]</scope>
    <source>
        <strain evidence="10">PF1309</strain>
    </source>
</reference>
<gene>
    <name evidence="10" type="ORF">WR25_05318</name>
</gene>
<evidence type="ECO:0000256" key="8">
    <source>
        <dbReference type="SAM" id="MobiDB-lite"/>
    </source>
</evidence>
<evidence type="ECO:0000256" key="1">
    <source>
        <dbReference type="ARBA" id="ARBA00004114"/>
    </source>
</evidence>
<dbReference type="Pfam" id="PF00069">
    <property type="entry name" value="Pkinase"/>
    <property type="match status" value="1"/>
</dbReference>
<dbReference type="GO" id="GO:0004674">
    <property type="term" value="F:protein serine/threonine kinase activity"/>
    <property type="evidence" value="ECO:0007669"/>
    <property type="project" value="UniProtKB-KW"/>
</dbReference>
<keyword evidence="4" id="KW-0547">Nucleotide-binding</keyword>
<dbReference type="EMBL" id="LIAE01010539">
    <property type="protein sequence ID" value="PAV59217.1"/>
    <property type="molecule type" value="Genomic_DNA"/>
</dbReference>
<evidence type="ECO:0000313" key="11">
    <source>
        <dbReference type="Proteomes" id="UP000218231"/>
    </source>
</evidence>
<dbReference type="PANTHER" id="PTHR24345:SF91">
    <property type="entry name" value="SERINE_THREONINE-PROTEIN KINASE PLK4"/>
    <property type="match status" value="1"/>
</dbReference>
<dbReference type="PANTHER" id="PTHR24345">
    <property type="entry name" value="SERINE/THREONINE-PROTEIN KINASE PLK"/>
    <property type="match status" value="1"/>
</dbReference>
<keyword evidence="5" id="KW-0418">Kinase</keyword>
<evidence type="ECO:0000256" key="2">
    <source>
        <dbReference type="ARBA" id="ARBA00022527"/>
    </source>
</evidence>
<dbReference type="InterPro" id="IPR046437">
    <property type="entry name" value="Ser_Thr-PK_POLO_box_1_sf"/>
</dbReference>
<evidence type="ECO:0000256" key="7">
    <source>
        <dbReference type="ARBA" id="ARBA00023212"/>
    </source>
</evidence>
<organism evidence="10 11">
    <name type="scientific">Diploscapter pachys</name>
    <dbReference type="NCBI Taxonomy" id="2018661"/>
    <lineage>
        <taxon>Eukaryota</taxon>
        <taxon>Metazoa</taxon>
        <taxon>Ecdysozoa</taxon>
        <taxon>Nematoda</taxon>
        <taxon>Chromadorea</taxon>
        <taxon>Rhabditida</taxon>
        <taxon>Rhabditina</taxon>
        <taxon>Rhabditomorpha</taxon>
        <taxon>Rhabditoidea</taxon>
        <taxon>Rhabditidae</taxon>
        <taxon>Diploscapter</taxon>
    </lineage>
</organism>
<dbReference type="GO" id="GO:0005634">
    <property type="term" value="C:nucleus"/>
    <property type="evidence" value="ECO:0007669"/>
    <property type="project" value="TreeGrafter"/>
</dbReference>
<dbReference type="OrthoDB" id="346907at2759"/>
<sequence length="611" mass="68527">MELVEGGSLRNYIKANGPLNDKQAALILRQLVLVVQYLHKVNVVHRDLSTGNILISRVDNDKIREIKVCDFGLATHLAQHEVAKTIVGTPGYIAPQVRDGSYDRNADIYSLGGVLFHMLSGAEPPKSGSLSVPRHVSESGRRLIERMMEPQPELRIPLDRISSDPFIINNNPGDALNSTSRDSRSTAYVSEPQRAPYLQQPNSFGQMPYQRQPAITRRVSAPNLRANPGPLQDFAPTSRTRPTGSSHGSKFDSGFTDAQPPAAKFVRSIEQEKENWPLKLTRLGNNTAVLKTSRVFVENDSRAIMEIASSKGVVTDIMIVTIRYGVQTVTLYKPVQNNVQKANDSTTPRVEIGQSGMRYKNFSDLERRLQQHYDNLYKCVENFRLSTVKIVYRRPPQFPLSEAKLMENGDVRVALRSEVLVRKFLTKDVIRIVEQQKSRVNDRETIQQMNEVFERLLQIESAWEISVGEFPFYFGFNVAKGLGQSNTSSMMQFSMMNVPQTSRRPLSMLPPTSARSAPPTMALGTRALSSANSSTTAKGLTIQWRRDRNGKIESARLSDGSQSLRLASSEPGVFVYNKIGQKEKRFKESNVPPEAVSLFNRFVQRIQSDAK</sequence>
<dbReference type="InterPro" id="IPR008266">
    <property type="entry name" value="Tyr_kinase_AS"/>
</dbReference>
<dbReference type="Gene3D" id="3.30.1120.120">
    <property type="match status" value="1"/>
</dbReference>
<evidence type="ECO:0000256" key="3">
    <source>
        <dbReference type="ARBA" id="ARBA00022679"/>
    </source>
</evidence>
<dbReference type="Gene3D" id="1.10.510.10">
    <property type="entry name" value="Transferase(Phosphotransferase) domain 1"/>
    <property type="match status" value="1"/>
</dbReference>
<dbReference type="Gene3D" id="3.30.1120.130">
    <property type="match status" value="1"/>
</dbReference>
<proteinExistence type="predicted"/>
<dbReference type="InterPro" id="IPR040734">
    <property type="entry name" value="Zyg-1_PB2"/>
</dbReference>